<evidence type="ECO:0000256" key="1">
    <source>
        <dbReference type="SAM" id="MobiDB-lite"/>
    </source>
</evidence>
<reference evidence="2" key="1">
    <citation type="submission" date="2013-07" db="EMBL/GenBank/DDBJ databases">
        <authorList>
            <person name="McIlroy S."/>
        </authorList>
    </citation>
    <scope>NUCLEOTIDE SEQUENCE [LARGE SCALE GENOMIC DNA]</scope>
    <source>
        <strain evidence="2">Run_A_D11</strain>
    </source>
</reference>
<keyword evidence="3" id="KW-1185">Reference proteome</keyword>
<dbReference type="AlphaFoldDB" id="W6MB61"/>
<sequence>MARTPGSTRTRNRVKTARQRIWNAMRVTPQFMSIDLELVAETSERNLRAYLRALYRSGYLRQVRPRQSGKSFGYAIWRLVECHGPLAPIVRRDQSGVYDPNLDQFVPYQDIPEPVKKERPHERRALLSDDPPALERHPDPATEEIYHARGR</sequence>
<feature type="region of interest" description="Disordered" evidence="1">
    <location>
        <begin position="109"/>
        <end position="151"/>
    </location>
</feature>
<evidence type="ECO:0000313" key="2">
    <source>
        <dbReference type="EMBL" id="CDI04089.1"/>
    </source>
</evidence>
<dbReference type="OrthoDB" id="6388384at2"/>
<evidence type="ECO:0000313" key="3">
    <source>
        <dbReference type="Proteomes" id="UP000035760"/>
    </source>
</evidence>
<dbReference type="EMBL" id="CBTJ020000096">
    <property type="protein sequence ID" value="CDI04089.1"/>
    <property type="molecule type" value="Genomic_DNA"/>
</dbReference>
<accession>W6MB61</accession>
<organism evidence="2 3">
    <name type="scientific">Candidatus Competibacter denitrificans Run_A_D11</name>
    <dbReference type="NCBI Taxonomy" id="1400863"/>
    <lineage>
        <taxon>Bacteria</taxon>
        <taxon>Pseudomonadati</taxon>
        <taxon>Pseudomonadota</taxon>
        <taxon>Gammaproteobacteria</taxon>
        <taxon>Candidatus Competibacteraceae</taxon>
        <taxon>Candidatus Competibacter</taxon>
    </lineage>
</organism>
<dbReference type="Proteomes" id="UP000035760">
    <property type="component" value="Unassembled WGS sequence"/>
</dbReference>
<comment type="caution">
    <text evidence="2">The sequence shown here is derived from an EMBL/GenBank/DDBJ whole genome shotgun (WGS) entry which is preliminary data.</text>
</comment>
<dbReference type="STRING" id="1400863.BN873_840011"/>
<protein>
    <submittedName>
        <fullName evidence="2">Uncharacterized protein</fullName>
    </submittedName>
</protein>
<reference evidence="2" key="2">
    <citation type="submission" date="2014-03" db="EMBL/GenBank/DDBJ databases">
        <title>Candidatus Competibacter-lineage genomes retrieved from metagenomes reveal functional metabolic diversity.</title>
        <authorList>
            <person name="McIlroy S.J."/>
            <person name="Albertsen M."/>
            <person name="Andresen E.K."/>
            <person name="Saunders A.M."/>
            <person name="Kristiansen R."/>
            <person name="Stokholm-Bjerregaard M."/>
            <person name="Nielsen K.L."/>
            <person name="Nielsen P.H."/>
        </authorList>
    </citation>
    <scope>NUCLEOTIDE SEQUENCE</scope>
    <source>
        <strain evidence="2">Run_A_D11</strain>
    </source>
</reference>
<feature type="compositionally biased region" description="Basic and acidic residues" evidence="1">
    <location>
        <begin position="113"/>
        <end position="151"/>
    </location>
</feature>
<gene>
    <name evidence="2" type="ORF">BN873_840011</name>
</gene>
<proteinExistence type="predicted"/>
<name>W6MB61_9GAMM</name>
<dbReference type="RefSeq" id="WP_048675784.1">
    <property type="nucleotide sequence ID" value="NZ_CBTJ020000096.1"/>
</dbReference>